<protein>
    <submittedName>
        <fullName evidence="2">Uncharacterized protein</fullName>
    </submittedName>
</protein>
<dbReference type="AlphaFoldDB" id="A0A919GXK9"/>
<accession>A0A919GXK9</accession>
<gene>
    <name evidence="2" type="ORF">Sxan_03670</name>
</gene>
<sequence length="95" mass="9716">MGGGRTRRGPDHDRRALATGALLGPEVWAEATRNPIAFVFAGNCNGPGEWRYALGFVESGGFIGGEGNSTGHVPVRGHLVPGTPMSSAGSGCLPL</sequence>
<organism evidence="2 3">
    <name type="scientific">Streptomyces xanthophaeus</name>
    <dbReference type="NCBI Taxonomy" id="67385"/>
    <lineage>
        <taxon>Bacteria</taxon>
        <taxon>Bacillati</taxon>
        <taxon>Actinomycetota</taxon>
        <taxon>Actinomycetes</taxon>
        <taxon>Kitasatosporales</taxon>
        <taxon>Streptomycetaceae</taxon>
        <taxon>Streptomyces</taxon>
    </lineage>
</organism>
<evidence type="ECO:0000313" key="3">
    <source>
        <dbReference type="Proteomes" id="UP000600026"/>
    </source>
</evidence>
<feature type="region of interest" description="Disordered" evidence="1">
    <location>
        <begin position="74"/>
        <end position="95"/>
    </location>
</feature>
<evidence type="ECO:0000313" key="2">
    <source>
        <dbReference type="EMBL" id="GHI83003.1"/>
    </source>
</evidence>
<evidence type="ECO:0000256" key="1">
    <source>
        <dbReference type="SAM" id="MobiDB-lite"/>
    </source>
</evidence>
<comment type="caution">
    <text evidence="2">The sequence shown here is derived from an EMBL/GenBank/DDBJ whole genome shotgun (WGS) entry which is preliminary data.</text>
</comment>
<name>A0A919GXK9_9ACTN</name>
<proteinExistence type="predicted"/>
<keyword evidence="3" id="KW-1185">Reference proteome</keyword>
<dbReference type="EMBL" id="BNEE01000003">
    <property type="protein sequence ID" value="GHI83003.1"/>
    <property type="molecule type" value="Genomic_DNA"/>
</dbReference>
<dbReference type="Proteomes" id="UP000600026">
    <property type="component" value="Unassembled WGS sequence"/>
</dbReference>
<reference evidence="2" key="1">
    <citation type="submission" date="2020-09" db="EMBL/GenBank/DDBJ databases">
        <title>Whole genome shotgun sequence of Streptomyces xanthophaeus NBRC 12829.</title>
        <authorList>
            <person name="Komaki H."/>
            <person name="Tamura T."/>
        </authorList>
    </citation>
    <scope>NUCLEOTIDE SEQUENCE</scope>
    <source>
        <strain evidence="2">NBRC 12829</strain>
    </source>
</reference>